<feature type="chain" id="PRO_5039117572" description="Chemokine interleukin-8-like domain-containing protein" evidence="2">
    <location>
        <begin position="19"/>
        <end position="96"/>
    </location>
</feature>
<dbReference type="InterPro" id="IPR039809">
    <property type="entry name" value="Chemokine_b/g/d"/>
</dbReference>
<dbReference type="PANTHER" id="PTHR12015">
    <property type="entry name" value="SMALL INDUCIBLE CYTOKINE A"/>
    <property type="match status" value="1"/>
</dbReference>
<evidence type="ECO:0000313" key="4">
    <source>
        <dbReference type="EMBL" id="KAG5853407.1"/>
    </source>
</evidence>
<sequence>MTTKTLLLLALVVCASTALSITGGSTRCLCHSFRDDMALPRKSIKRMEVLPPSNSCDQMEIILNLTNGMRICLNPSSEKIIEILKKLRSKKSISRA</sequence>
<dbReference type="InterPro" id="IPR036048">
    <property type="entry name" value="Interleukin_8-like_sf"/>
</dbReference>
<feature type="signal peptide" evidence="2">
    <location>
        <begin position="1"/>
        <end position="18"/>
    </location>
</feature>
<dbReference type="GO" id="GO:0008009">
    <property type="term" value="F:chemokine activity"/>
    <property type="evidence" value="ECO:0007669"/>
    <property type="project" value="InterPro"/>
</dbReference>
<reference evidence="4" key="1">
    <citation type="submission" date="2021-01" db="EMBL/GenBank/DDBJ databases">
        <title>A chromosome-scale assembly of European eel, Anguilla anguilla.</title>
        <authorList>
            <person name="Henkel C."/>
            <person name="Jong-Raadsen S.A."/>
            <person name="Dufour S."/>
            <person name="Weltzien F.-A."/>
            <person name="Palstra A.P."/>
            <person name="Pelster B."/>
            <person name="Spaink H.P."/>
            <person name="Van Den Thillart G.E."/>
            <person name="Jansen H."/>
            <person name="Zahm M."/>
            <person name="Klopp C."/>
            <person name="Cedric C."/>
            <person name="Louis A."/>
            <person name="Berthelot C."/>
            <person name="Parey E."/>
            <person name="Roest Crollius H."/>
            <person name="Montfort J."/>
            <person name="Robinson-Rechavi M."/>
            <person name="Bucao C."/>
            <person name="Bouchez O."/>
            <person name="Gislard M."/>
            <person name="Lluch J."/>
            <person name="Milhes M."/>
            <person name="Lampietro C."/>
            <person name="Lopez Roques C."/>
            <person name="Donnadieu C."/>
            <person name="Braasch I."/>
            <person name="Desvignes T."/>
            <person name="Postlethwait J."/>
            <person name="Bobe J."/>
            <person name="Guiguen Y."/>
            <person name="Dirks R."/>
        </authorList>
    </citation>
    <scope>NUCLEOTIDE SEQUENCE</scope>
    <source>
        <strain evidence="4">Tag_6206</strain>
        <tissue evidence="4">Liver</tissue>
    </source>
</reference>
<dbReference type="SUPFAM" id="SSF54117">
    <property type="entry name" value="Interleukin 8-like chemokines"/>
    <property type="match status" value="1"/>
</dbReference>
<keyword evidence="2" id="KW-0732">Signal</keyword>
<keyword evidence="5" id="KW-1185">Reference proteome</keyword>
<dbReference type="EMBL" id="JAFIRN010000003">
    <property type="protein sequence ID" value="KAG5853407.1"/>
    <property type="molecule type" value="Genomic_DNA"/>
</dbReference>
<proteinExistence type="predicted"/>
<evidence type="ECO:0000256" key="2">
    <source>
        <dbReference type="SAM" id="SignalP"/>
    </source>
</evidence>
<dbReference type="Proteomes" id="UP001044222">
    <property type="component" value="Unassembled WGS sequence"/>
</dbReference>
<dbReference type="Gene3D" id="2.40.50.40">
    <property type="match status" value="1"/>
</dbReference>
<dbReference type="PRINTS" id="PR00436">
    <property type="entry name" value="INTERLEUKIN8"/>
</dbReference>
<dbReference type="SMART" id="SM00199">
    <property type="entry name" value="SCY"/>
    <property type="match status" value="1"/>
</dbReference>
<name>A0A9D3S804_ANGAN</name>
<protein>
    <recommendedName>
        <fullName evidence="3">Chemokine interleukin-8-like domain-containing protein</fullName>
    </recommendedName>
</protein>
<evidence type="ECO:0000313" key="5">
    <source>
        <dbReference type="Proteomes" id="UP001044222"/>
    </source>
</evidence>
<dbReference type="AlphaFoldDB" id="A0A9D3S804"/>
<dbReference type="InterPro" id="IPR001811">
    <property type="entry name" value="Chemokine_IL8-like_dom"/>
</dbReference>
<accession>A0A9D3S804</accession>
<evidence type="ECO:0000256" key="1">
    <source>
        <dbReference type="ARBA" id="ARBA00022514"/>
    </source>
</evidence>
<comment type="caution">
    <text evidence="4">The sequence shown here is derived from an EMBL/GenBank/DDBJ whole genome shotgun (WGS) entry which is preliminary data.</text>
</comment>
<dbReference type="GO" id="GO:0005615">
    <property type="term" value="C:extracellular space"/>
    <property type="evidence" value="ECO:0007669"/>
    <property type="project" value="UniProtKB-KW"/>
</dbReference>
<keyword evidence="1" id="KW-0202">Cytokine</keyword>
<organism evidence="4 5">
    <name type="scientific">Anguilla anguilla</name>
    <name type="common">European freshwater eel</name>
    <name type="synonym">Muraena anguilla</name>
    <dbReference type="NCBI Taxonomy" id="7936"/>
    <lineage>
        <taxon>Eukaryota</taxon>
        <taxon>Metazoa</taxon>
        <taxon>Chordata</taxon>
        <taxon>Craniata</taxon>
        <taxon>Vertebrata</taxon>
        <taxon>Euteleostomi</taxon>
        <taxon>Actinopterygii</taxon>
        <taxon>Neopterygii</taxon>
        <taxon>Teleostei</taxon>
        <taxon>Anguilliformes</taxon>
        <taxon>Anguillidae</taxon>
        <taxon>Anguilla</taxon>
    </lineage>
</organism>
<gene>
    <name evidence="4" type="ORF">ANANG_G00072970</name>
</gene>
<feature type="domain" description="Chemokine interleukin-8-like" evidence="3">
    <location>
        <begin position="25"/>
        <end position="87"/>
    </location>
</feature>
<dbReference type="Pfam" id="PF00048">
    <property type="entry name" value="IL8"/>
    <property type="match status" value="1"/>
</dbReference>
<dbReference type="GO" id="GO:0006955">
    <property type="term" value="P:immune response"/>
    <property type="evidence" value="ECO:0007669"/>
    <property type="project" value="InterPro"/>
</dbReference>
<evidence type="ECO:0000259" key="3">
    <source>
        <dbReference type="SMART" id="SM00199"/>
    </source>
</evidence>